<dbReference type="EMBL" id="BAABCT010000014">
    <property type="protein sequence ID" value="GAA4080960.1"/>
    <property type="molecule type" value="Genomic_DNA"/>
</dbReference>
<keyword evidence="1" id="KW-0472">Membrane</keyword>
<accession>A0ABP7W4Q8</accession>
<keyword evidence="3" id="KW-1185">Reference proteome</keyword>
<feature type="transmembrane region" description="Helical" evidence="1">
    <location>
        <begin position="173"/>
        <end position="195"/>
    </location>
</feature>
<organism evidence="2 3">
    <name type="scientific">Flavobacterium cheonanense</name>
    <dbReference type="NCBI Taxonomy" id="706183"/>
    <lineage>
        <taxon>Bacteria</taxon>
        <taxon>Pseudomonadati</taxon>
        <taxon>Bacteroidota</taxon>
        <taxon>Flavobacteriia</taxon>
        <taxon>Flavobacteriales</taxon>
        <taxon>Flavobacteriaceae</taxon>
        <taxon>Flavobacterium</taxon>
    </lineage>
</organism>
<feature type="transmembrane region" description="Helical" evidence="1">
    <location>
        <begin position="38"/>
        <end position="59"/>
    </location>
</feature>
<reference evidence="3" key="1">
    <citation type="journal article" date="2019" name="Int. J. Syst. Evol. Microbiol.">
        <title>The Global Catalogue of Microorganisms (GCM) 10K type strain sequencing project: providing services to taxonomists for standard genome sequencing and annotation.</title>
        <authorList>
            <consortium name="The Broad Institute Genomics Platform"/>
            <consortium name="The Broad Institute Genome Sequencing Center for Infectious Disease"/>
            <person name="Wu L."/>
            <person name="Ma J."/>
        </authorList>
    </citation>
    <scope>NUCLEOTIDE SEQUENCE [LARGE SCALE GENOMIC DNA]</scope>
    <source>
        <strain evidence="3">JCM 17069</strain>
    </source>
</reference>
<keyword evidence="1" id="KW-1133">Transmembrane helix</keyword>
<dbReference type="Proteomes" id="UP001500367">
    <property type="component" value="Unassembled WGS sequence"/>
</dbReference>
<evidence type="ECO:0000313" key="2">
    <source>
        <dbReference type="EMBL" id="GAA4080960.1"/>
    </source>
</evidence>
<gene>
    <name evidence="2" type="ORF">GCM10022389_28840</name>
</gene>
<protein>
    <recommendedName>
        <fullName evidence="4">Beta-carotene 15,15'-monooxygenase</fullName>
    </recommendedName>
</protein>
<evidence type="ECO:0008006" key="4">
    <source>
        <dbReference type="Google" id="ProtNLM"/>
    </source>
</evidence>
<feature type="transmembrane region" description="Helical" evidence="1">
    <location>
        <begin position="131"/>
        <end position="153"/>
    </location>
</feature>
<name>A0ABP7W4Q8_9FLAO</name>
<comment type="caution">
    <text evidence="2">The sequence shown here is derived from an EMBL/GenBank/DDBJ whole genome shotgun (WGS) entry which is preliminary data.</text>
</comment>
<dbReference type="RefSeq" id="WP_344817379.1">
    <property type="nucleotide sequence ID" value="NZ_BAABCT010000014.1"/>
</dbReference>
<evidence type="ECO:0000313" key="3">
    <source>
        <dbReference type="Proteomes" id="UP001500367"/>
    </source>
</evidence>
<sequence length="218" mass="26155">MMEELDLLKKDWKKNENSFEQVSEVDIYKMLHKKSSSIVKWIFYISLIELLLGIVINIVLSFTKYDTQSIDLYKKWGVYEFYIVITVFLYAVVLYFIYKFYLNYKKICVIDNTKHLLTTILNTRKVVKHYVIFNLTSFAVIFVTIFSVGFYHIYIDTMLKKGIEHPEISFKVIAISLLIIIIITSVFTFLFWLFYKVLYGILLKRLYRNYNELKKIDL</sequence>
<keyword evidence="1" id="KW-0812">Transmembrane</keyword>
<feature type="transmembrane region" description="Helical" evidence="1">
    <location>
        <begin position="79"/>
        <end position="98"/>
    </location>
</feature>
<evidence type="ECO:0000256" key="1">
    <source>
        <dbReference type="SAM" id="Phobius"/>
    </source>
</evidence>
<proteinExistence type="predicted"/>